<sequence length="73" mass="7950">MDLLGQTITAGRLIIDFLGACSDFSDDAKSLMAPLTSNANKHLPPDDLALLERTAKYLNGFSVKAQQSLRKIE</sequence>
<protein>
    <submittedName>
        <fullName evidence="1">Uncharacterized protein</fullName>
    </submittedName>
</protein>
<dbReference type="Proteomes" id="UP001338125">
    <property type="component" value="Unassembled WGS sequence"/>
</dbReference>
<evidence type="ECO:0000313" key="2">
    <source>
        <dbReference type="Proteomes" id="UP001338125"/>
    </source>
</evidence>
<proteinExistence type="predicted"/>
<keyword evidence="2" id="KW-1185">Reference proteome</keyword>
<accession>A0ABR0SXR9</accession>
<evidence type="ECO:0000313" key="1">
    <source>
        <dbReference type="EMBL" id="KAK5996933.1"/>
    </source>
</evidence>
<reference evidence="1 2" key="1">
    <citation type="submission" date="2024-01" db="EMBL/GenBank/DDBJ databases">
        <title>Complete genome of Cladobotryum mycophilum ATHUM6906.</title>
        <authorList>
            <person name="Christinaki A.C."/>
            <person name="Myridakis A.I."/>
            <person name="Kouvelis V.N."/>
        </authorList>
    </citation>
    <scope>NUCLEOTIDE SEQUENCE [LARGE SCALE GENOMIC DNA]</scope>
    <source>
        <strain evidence="1 2">ATHUM6906</strain>
    </source>
</reference>
<name>A0ABR0SXR9_9HYPO</name>
<dbReference type="EMBL" id="JAVFKD010000002">
    <property type="protein sequence ID" value="KAK5996933.1"/>
    <property type="molecule type" value="Genomic_DNA"/>
</dbReference>
<gene>
    <name evidence="1" type="ORF">PT974_02280</name>
</gene>
<organism evidence="1 2">
    <name type="scientific">Cladobotryum mycophilum</name>
    <dbReference type="NCBI Taxonomy" id="491253"/>
    <lineage>
        <taxon>Eukaryota</taxon>
        <taxon>Fungi</taxon>
        <taxon>Dikarya</taxon>
        <taxon>Ascomycota</taxon>
        <taxon>Pezizomycotina</taxon>
        <taxon>Sordariomycetes</taxon>
        <taxon>Hypocreomycetidae</taxon>
        <taxon>Hypocreales</taxon>
        <taxon>Hypocreaceae</taxon>
        <taxon>Cladobotryum</taxon>
    </lineage>
</organism>
<comment type="caution">
    <text evidence="1">The sequence shown here is derived from an EMBL/GenBank/DDBJ whole genome shotgun (WGS) entry which is preliminary data.</text>
</comment>